<proteinExistence type="predicted"/>
<evidence type="ECO:0000313" key="2">
    <source>
        <dbReference type="Proteomes" id="UP001239111"/>
    </source>
</evidence>
<comment type="caution">
    <text evidence="1">The sequence shown here is derived from an EMBL/GenBank/DDBJ whole genome shotgun (WGS) entry which is preliminary data.</text>
</comment>
<name>A0ACC2NYN4_9HYME</name>
<dbReference type="Proteomes" id="UP001239111">
    <property type="component" value="Chromosome 2"/>
</dbReference>
<gene>
    <name evidence="1" type="ORF">QAD02_010486</name>
</gene>
<sequence>MDIIKGINTRRSLRTIKNYIRQGSDVNRIDQYNYSCLVLAISKGRIGVAVALIKAGADPNKRVFVDDQIPDTHPLYMAIMTGNKYLVNKLIDAGADLVKHNGLSIHVAISTLDIPMIDLLIQRGASLASYDVNNDSPIDCCINMLRFDWNDEDQCSCVLSLMLNKGAKIESARFFPDVPILVFQYGNLEILFTLLDQGLDVNLCDRSRLWMIITFCLLNDDKCMIRNMIEYEHLPINIANISGTTPLHVAAEFSSLSILKVLVKSGANVDWVHNWGESALNRSTRNGRDENVFDYLLNIISSANIRVLFDGLLRGSNVRFMMKYCLKIVKLMTLRDSSIGIPDLHSFFINNRHSKVTEYHEQCMRDINFAKTNSIMDQIRYHKLIMIDKFDRKACNVDLINLVDDTPIIQLLPVYGSDLIRNFKRAMKYQNLVSGSREA</sequence>
<organism evidence="1 2">
    <name type="scientific">Eretmocerus hayati</name>
    <dbReference type="NCBI Taxonomy" id="131215"/>
    <lineage>
        <taxon>Eukaryota</taxon>
        <taxon>Metazoa</taxon>
        <taxon>Ecdysozoa</taxon>
        <taxon>Arthropoda</taxon>
        <taxon>Hexapoda</taxon>
        <taxon>Insecta</taxon>
        <taxon>Pterygota</taxon>
        <taxon>Neoptera</taxon>
        <taxon>Endopterygota</taxon>
        <taxon>Hymenoptera</taxon>
        <taxon>Apocrita</taxon>
        <taxon>Proctotrupomorpha</taxon>
        <taxon>Chalcidoidea</taxon>
        <taxon>Aphelinidae</taxon>
        <taxon>Aphelininae</taxon>
        <taxon>Eretmocerus</taxon>
    </lineage>
</organism>
<accession>A0ACC2NYN4</accession>
<evidence type="ECO:0000313" key="1">
    <source>
        <dbReference type="EMBL" id="KAJ8674700.1"/>
    </source>
</evidence>
<protein>
    <submittedName>
        <fullName evidence="1">Uncharacterized protein</fullName>
    </submittedName>
</protein>
<keyword evidence="2" id="KW-1185">Reference proteome</keyword>
<reference evidence="1" key="1">
    <citation type="submission" date="2023-04" db="EMBL/GenBank/DDBJ databases">
        <title>A chromosome-level genome assembly of the parasitoid wasp Eretmocerus hayati.</title>
        <authorList>
            <person name="Zhong Y."/>
            <person name="Liu S."/>
            <person name="Liu Y."/>
        </authorList>
    </citation>
    <scope>NUCLEOTIDE SEQUENCE</scope>
    <source>
        <strain evidence="1">ZJU_SS_LIU_2023</strain>
    </source>
</reference>
<dbReference type="EMBL" id="CM056742">
    <property type="protein sequence ID" value="KAJ8674700.1"/>
    <property type="molecule type" value="Genomic_DNA"/>
</dbReference>